<comment type="caution">
    <text evidence="1">The sequence shown here is derived from an EMBL/GenBank/DDBJ whole genome shotgun (WGS) entry which is preliminary data.</text>
</comment>
<dbReference type="EMBL" id="JARK01000071">
    <property type="protein sequence ID" value="EYC44138.1"/>
    <property type="molecule type" value="Genomic_DNA"/>
</dbReference>
<dbReference type="Proteomes" id="UP000024635">
    <property type="component" value="Unassembled WGS sequence"/>
</dbReference>
<accession>A0A016WYQ8</accession>
<evidence type="ECO:0000313" key="1">
    <source>
        <dbReference type="EMBL" id="EYC44138.1"/>
    </source>
</evidence>
<reference evidence="2" key="1">
    <citation type="journal article" date="2015" name="Nat. Genet.">
        <title>The genome and transcriptome of the zoonotic hookworm Ancylostoma ceylanicum identify infection-specific gene families.</title>
        <authorList>
            <person name="Schwarz E.M."/>
            <person name="Hu Y."/>
            <person name="Antoshechkin I."/>
            <person name="Miller M.M."/>
            <person name="Sternberg P.W."/>
            <person name="Aroian R.V."/>
        </authorList>
    </citation>
    <scope>NUCLEOTIDE SEQUENCE</scope>
    <source>
        <strain evidence="2">HY135</strain>
    </source>
</reference>
<dbReference type="OrthoDB" id="29661at2759"/>
<gene>
    <name evidence="1" type="primary">Acey_s0471.g2054</name>
    <name evidence="1" type="ORF">Y032_0471g2054</name>
</gene>
<proteinExistence type="predicted"/>
<evidence type="ECO:0000313" key="2">
    <source>
        <dbReference type="Proteomes" id="UP000024635"/>
    </source>
</evidence>
<organism evidence="1 2">
    <name type="scientific">Ancylostoma ceylanicum</name>
    <dbReference type="NCBI Taxonomy" id="53326"/>
    <lineage>
        <taxon>Eukaryota</taxon>
        <taxon>Metazoa</taxon>
        <taxon>Ecdysozoa</taxon>
        <taxon>Nematoda</taxon>
        <taxon>Chromadorea</taxon>
        <taxon>Rhabditida</taxon>
        <taxon>Rhabditina</taxon>
        <taxon>Rhabditomorpha</taxon>
        <taxon>Strongyloidea</taxon>
        <taxon>Ancylostomatidae</taxon>
        <taxon>Ancylostomatinae</taxon>
        <taxon>Ancylostoma</taxon>
    </lineage>
</organism>
<name>A0A016WYQ8_9BILA</name>
<dbReference type="AlphaFoldDB" id="A0A016WYQ8"/>
<keyword evidence="2" id="KW-1185">Reference proteome</keyword>
<sequence length="94" mass="10408">MSELPSSKAGAHLVFSRRHQQILDLIATLIPKMYRKSHRSAENPAFDRVKIPVPWSRNGAHSKLCCLPATAATSGEHVLTCPIDEINGETRLCM</sequence>
<protein>
    <submittedName>
        <fullName evidence="1">Uncharacterized protein</fullName>
    </submittedName>
</protein>